<evidence type="ECO:0000256" key="6">
    <source>
        <dbReference type="ARBA" id="ARBA00047475"/>
    </source>
</evidence>
<dbReference type="EMBL" id="KN769123">
    <property type="protein sequence ID" value="KIH46492.1"/>
    <property type="molecule type" value="Genomic_DNA"/>
</dbReference>
<dbReference type="Proteomes" id="UP000054047">
    <property type="component" value="Unassembled WGS sequence"/>
</dbReference>
<evidence type="ECO:0000256" key="2">
    <source>
        <dbReference type="ARBA" id="ARBA00012544"/>
    </source>
</evidence>
<evidence type="ECO:0000256" key="4">
    <source>
        <dbReference type="ARBA" id="ARBA00022679"/>
    </source>
</evidence>
<evidence type="ECO:0000313" key="8">
    <source>
        <dbReference type="Proteomes" id="UP000054047"/>
    </source>
</evidence>
<dbReference type="AlphaFoldDB" id="A0A0C2C9L1"/>
<keyword evidence="5" id="KW-0732">Signal</keyword>
<gene>
    <name evidence="7" type="ORF">ANCDUO_23455</name>
</gene>
<dbReference type="OrthoDB" id="5835829at2759"/>
<protein>
    <recommendedName>
        <fullName evidence="2">glucuronosyltransferase</fullName>
        <ecNumber evidence="2">2.4.1.17</ecNumber>
    </recommendedName>
</protein>
<keyword evidence="4" id="KW-0808">Transferase</keyword>
<keyword evidence="3" id="KW-0328">Glycosyltransferase</keyword>
<dbReference type="GO" id="GO:0015020">
    <property type="term" value="F:glucuronosyltransferase activity"/>
    <property type="evidence" value="ECO:0007669"/>
    <property type="project" value="UniProtKB-EC"/>
</dbReference>
<reference evidence="7 8" key="1">
    <citation type="submission" date="2013-12" db="EMBL/GenBank/DDBJ databases">
        <title>Draft genome of the parsitic nematode Ancylostoma duodenale.</title>
        <authorList>
            <person name="Mitreva M."/>
        </authorList>
    </citation>
    <scope>NUCLEOTIDE SEQUENCE [LARGE SCALE GENOMIC DNA]</scope>
    <source>
        <strain evidence="7 8">Zhejiang</strain>
    </source>
</reference>
<dbReference type="InterPro" id="IPR050271">
    <property type="entry name" value="UDP-glycosyltransferase"/>
</dbReference>
<dbReference type="Pfam" id="PF00201">
    <property type="entry name" value="UDPGT"/>
    <property type="match status" value="1"/>
</dbReference>
<dbReference type="InterPro" id="IPR002213">
    <property type="entry name" value="UDP_glucos_trans"/>
</dbReference>
<dbReference type="SUPFAM" id="SSF53756">
    <property type="entry name" value="UDP-Glycosyltransferase/glycogen phosphorylase"/>
    <property type="match status" value="1"/>
</dbReference>
<name>A0A0C2C9L1_9BILA</name>
<evidence type="ECO:0000256" key="3">
    <source>
        <dbReference type="ARBA" id="ARBA00022676"/>
    </source>
</evidence>
<comment type="catalytic activity">
    <reaction evidence="6">
        <text>glucuronate acceptor + UDP-alpha-D-glucuronate = acceptor beta-D-glucuronoside + UDP + H(+)</text>
        <dbReference type="Rhea" id="RHEA:21032"/>
        <dbReference type="ChEBI" id="CHEBI:15378"/>
        <dbReference type="ChEBI" id="CHEBI:58052"/>
        <dbReference type="ChEBI" id="CHEBI:58223"/>
        <dbReference type="ChEBI" id="CHEBI:132367"/>
        <dbReference type="ChEBI" id="CHEBI:132368"/>
        <dbReference type="EC" id="2.4.1.17"/>
    </reaction>
</comment>
<dbReference type="PANTHER" id="PTHR48043">
    <property type="entry name" value="EG:EG0003.4 PROTEIN-RELATED"/>
    <property type="match status" value="1"/>
</dbReference>
<evidence type="ECO:0000313" key="7">
    <source>
        <dbReference type="EMBL" id="KIH46492.1"/>
    </source>
</evidence>
<accession>A0A0C2C9L1</accession>
<dbReference type="EC" id="2.4.1.17" evidence="2"/>
<keyword evidence="8" id="KW-1185">Reference proteome</keyword>
<proteinExistence type="inferred from homology"/>
<evidence type="ECO:0000256" key="1">
    <source>
        <dbReference type="ARBA" id="ARBA00009995"/>
    </source>
</evidence>
<comment type="similarity">
    <text evidence="1">Belongs to the UDP-glycosyltransferase family.</text>
</comment>
<sequence length="214" mass="24640">MMKALNDSKFELVFTESLDMCAPGIFQILGIKKMVMVSAFGMFSPMYDLIGMAELPSFMPGIVVCYHWLQNFADYDISESLTPYSDKMTFLERLTNFKVNIQLKFHLRRWNHVFWKVFNAKYPGFPTIEKIYDEKTCLIMTNVNEFAETPRPTTNMVKYVGGSTLYDPKPLSKDLDKVLNERSATVLFSLGSIAQSKDMPSWLKNGSYLAFCIY</sequence>
<organism evidence="7 8">
    <name type="scientific">Ancylostoma duodenale</name>
    <dbReference type="NCBI Taxonomy" id="51022"/>
    <lineage>
        <taxon>Eukaryota</taxon>
        <taxon>Metazoa</taxon>
        <taxon>Ecdysozoa</taxon>
        <taxon>Nematoda</taxon>
        <taxon>Chromadorea</taxon>
        <taxon>Rhabditida</taxon>
        <taxon>Rhabditina</taxon>
        <taxon>Rhabditomorpha</taxon>
        <taxon>Strongyloidea</taxon>
        <taxon>Ancylostomatidae</taxon>
        <taxon>Ancylostomatinae</taxon>
        <taxon>Ancylostoma</taxon>
    </lineage>
</organism>
<evidence type="ECO:0000256" key="5">
    <source>
        <dbReference type="ARBA" id="ARBA00022729"/>
    </source>
</evidence>
<dbReference type="PANTHER" id="PTHR48043:SF23">
    <property type="entry name" value="UDP-GLUCURONOSYLTRANSFERASE"/>
    <property type="match status" value="1"/>
</dbReference>